<name>A0A3P1C1B5_9BACT</name>
<protein>
    <submittedName>
        <fullName evidence="3">Response regulator</fullName>
    </submittedName>
</protein>
<sequence length="146" mass="16761">MLPNRPFTILVAEDDEEDRLLLDEAFMQNGLFDCGRFVEDGDQVIDYLKNCIGPEAVHPLPSLIIMDINMPLRNGLETLLAIRADHQLKNIPVLIMTSSRQEVEKAYRMGANSYLVKPIQFTELIQMIGDVATYWRDTVNLPYNEY</sequence>
<keyword evidence="4" id="KW-1185">Reference proteome</keyword>
<dbReference type="GO" id="GO:0000160">
    <property type="term" value="P:phosphorelay signal transduction system"/>
    <property type="evidence" value="ECO:0007669"/>
    <property type="project" value="InterPro"/>
</dbReference>
<dbReference type="InterPro" id="IPR011006">
    <property type="entry name" value="CheY-like_superfamily"/>
</dbReference>
<dbReference type="PROSITE" id="PS50110">
    <property type="entry name" value="RESPONSE_REGULATORY"/>
    <property type="match status" value="1"/>
</dbReference>
<proteinExistence type="predicted"/>
<dbReference type="SUPFAM" id="SSF52172">
    <property type="entry name" value="CheY-like"/>
    <property type="match status" value="1"/>
</dbReference>
<dbReference type="AlphaFoldDB" id="A0A3P1C1B5"/>
<reference evidence="3 4" key="1">
    <citation type="submission" date="2018-11" db="EMBL/GenBank/DDBJ databases">
        <authorList>
            <person name="Zhou Z."/>
            <person name="Wang G."/>
        </authorList>
    </citation>
    <scope>NUCLEOTIDE SEQUENCE [LARGE SCALE GENOMIC DNA]</scope>
    <source>
        <strain evidence="3 4">KCTC52004</strain>
    </source>
</reference>
<evidence type="ECO:0000313" key="4">
    <source>
        <dbReference type="Proteomes" id="UP000271925"/>
    </source>
</evidence>
<organism evidence="3 4">
    <name type="scientific">Larkinella rosea</name>
    <dbReference type="NCBI Taxonomy" id="2025312"/>
    <lineage>
        <taxon>Bacteria</taxon>
        <taxon>Pseudomonadati</taxon>
        <taxon>Bacteroidota</taxon>
        <taxon>Cytophagia</taxon>
        <taxon>Cytophagales</taxon>
        <taxon>Spirosomataceae</taxon>
        <taxon>Larkinella</taxon>
    </lineage>
</organism>
<feature type="domain" description="Response regulatory" evidence="2">
    <location>
        <begin position="8"/>
        <end position="132"/>
    </location>
</feature>
<evidence type="ECO:0000256" key="1">
    <source>
        <dbReference type="PROSITE-ProRule" id="PRU00169"/>
    </source>
</evidence>
<dbReference type="InterPro" id="IPR052893">
    <property type="entry name" value="TCS_response_regulator"/>
</dbReference>
<dbReference type="Proteomes" id="UP000271925">
    <property type="component" value="Unassembled WGS sequence"/>
</dbReference>
<keyword evidence="1" id="KW-0597">Phosphoprotein</keyword>
<dbReference type="SMART" id="SM00448">
    <property type="entry name" value="REC"/>
    <property type="match status" value="1"/>
</dbReference>
<dbReference type="Gene3D" id="3.40.50.2300">
    <property type="match status" value="1"/>
</dbReference>
<dbReference type="RefSeq" id="WP_124871282.1">
    <property type="nucleotide sequence ID" value="NZ_RQJO01000007.1"/>
</dbReference>
<accession>A0A3P1C1B5</accession>
<evidence type="ECO:0000313" key="3">
    <source>
        <dbReference type="EMBL" id="RRB07057.1"/>
    </source>
</evidence>
<dbReference type="Pfam" id="PF00072">
    <property type="entry name" value="Response_reg"/>
    <property type="match status" value="1"/>
</dbReference>
<comment type="caution">
    <text evidence="3">The sequence shown here is derived from an EMBL/GenBank/DDBJ whole genome shotgun (WGS) entry which is preliminary data.</text>
</comment>
<dbReference type="PANTHER" id="PTHR44520">
    <property type="entry name" value="RESPONSE REGULATOR RCP1-RELATED"/>
    <property type="match status" value="1"/>
</dbReference>
<evidence type="ECO:0000259" key="2">
    <source>
        <dbReference type="PROSITE" id="PS50110"/>
    </source>
</evidence>
<dbReference type="InterPro" id="IPR001789">
    <property type="entry name" value="Sig_transdc_resp-reg_receiver"/>
</dbReference>
<dbReference type="CDD" id="cd17557">
    <property type="entry name" value="REC_Rcp-like"/>
    <property type="match status" value="1"/>
</dbReference>
<dbReference type="EMBL" id="RQJO01000007">
    <property type="protein sequence ID" value="RRB07057.1"/>
    <property type="molecule type" value="Genomic_DNA"/>
</dbReference>
<gene>
    <name evidence="3" type="ORF">EHT25_04550</name>
</gene>
<feature type="modified residue" description="4-aspartylphosphate" evidence="1">
    <location>
        <position position="67"/>
    </location>
</feature>
<dbReference type="OrthoDB" id="7631574at2"/>